<sequence length="48" mass="5805">MELPYFTKSASSQEFFEPSDLRELQQRKNRLDEKCKREERIYCDESGS</sequence>
<evidence type="ECO:0000313" key="2">
    <source>
        <dbReference type="Proteomes" id="UP000014540"/>
    </source>
</evidence>
<dbReference type="AlphaFoldDB" id="S3V841"/>
<keyword evidence="2" id="KW-1185">Reference proteome</keyword>
<gene>
    <name evidence="1" type="ORF">LEP1GSC058_1140</name>
</gene>
<comment type="caution">
    <text evidence="1">The sequence shown here is derived from an EMBL/GenBank/DDBJ whole genome shotgun (WGS) entry which is preliminary data.</text>
</comment>
<evidence type="ECO:0000313" key="1">
    <source>
        <dbReference type="EMBL" id="EPG72550.1"/>
    </source>
</evidence>
<protein>
    <submittedName>
        <fullName evidence="1">Uncharacterized protein</fullName>
    </submittedName>
</protein>
<dbReference type="STRING" id="1193011.LEP1GSC058_1140"/>
<accession>S3V841</accession>
<dbReference type="Proteomes" id="UP000014540">
    <property type="component" value="Unassembled WGS sequence"/>
</dbReference>
<organism evidence="1 2">
    <name type="scientific">Leptospira fainei serovar Hurstbridge str. BUT 6</name>
    <dbReference type="NCBI Taxonomy" id="1193011"/>
    <lineage>
        <taxon>Bacteria</taxon>
        <taxon>Pseudomonadati</taxon>
        <taxon>Spirochaetota</taxon>
        <taxon>Spirochaetia</taxon>
        <taxon>Leptospirales</taxon>
        <taxon>Leptospiraceae</taxon>
        <taxon>Leptospira</taxon>
    </lineage>
</organism>
<reference evidence="1" key="1">
    <citation type="submission" date="2013-04" db="EMBL/GenBank/DDBJ databases">
        <authorList>
            <person name="Harkins D.M."/>
            <person name="Durkin A.S."/>
            <person name="Selengut J.D."/>
            <person name="Sanka R."/>
            <person name="DePew J."/>
            <person name="Purushe J."/>
            <person name="Ahmed A."/>
            <person name="van der Linden H."/>
            <person name="Goris M.G.A."/>
            <person name="Hartskeerl R.A."/>
            <person name="Vinetz J.M."/>
            <person name="Sutton G.G."/>
            <person name="Nelson W.C."/>
            <person name="Fouts D.E."/>
        </authorList>
    </citation>
    <scope>NUCLEOTIDE SEQUENCE [LARGE SCALE GENOMIC DNA]</scope>
    <source>
        <strain evidence="1">BUT 6</strain>
    </source>
</reference>
<dbReference type="EMBL" id="AKWZ02000011">
    <property type="protein sequence ID" value="EPG72550.1"/>
    <property type="molecule type" value="Genomic_DNA"/>
</dbReference>
<name>S3V841_9LEPT</name>
<proteinExistence type="predicted"/>